<name>A0A167WEP7_9HYPO</name>
<evidence type="ECO:0000313" key="2">
    <source>
        <dbReference type="Proteomes" id="UP000078544"/>
    </source>
</evidence>
<keyword evidence="2" id="KW-1185">Reference proteome</keyword>
<gene>
    <name evidence="1" type="ORF">AAL_07952</name>
</gene>
<dbReference type="STRING" id="1081109.A0A167WEP7"/>
<proteinExistence type="predicted"/>
<reference evidence="1 2" key="1">
    <citation type="journal article" date="2016" name="Genome Biol. Evol.">
        <title>Divergent and convergent evolution of fungal pathogenicity.</title>
        <authorList>
            <person name="Shang Y."/>
            <person name="Xiao G."/>
            <person name="Zheng P."/>
            <person name="Cen K."/>
            <person name="Zhan S."/>
            <person name="Wang C."/>
        </authorList>
    </citation>
    <scope>NUCLEOTIDE SEQUENCE [LARGE SCALE GENOMIC DNA]</scope>
    <source>
        <strain evidence="1 2">RCEF 2490</strain>
    </source>
</reference>
<sequence>MSVALLKCNPVHYSTLPPVLQAGRNAEPSGAIKALESAIGDVFVKHGVEKELGIILLHNHFELSPTEMLVQFGNSAVPSQTAKNPNIANVVPAAWRFVEEGLAPYEFTYLKSSPAPFLTIEKHGQFLLELLAVLKELNLTEVLGLVVLDDKDVNSPPLVEIEAGRSTIAVDVDIALSQRMPGSMSCGSLALRLVSNKQYLYPCLLANNDPGPGGKPLVFKKHKIAHKIIDGGHGDKHLTTKK</sequence>
<dbReference type="OrthoDB" id="2322999at2759"/>
<comment type="caution">
    <text evidence="1">The sequence shown here is derived from an EMBL/GenBank/DDBJ whole genome shotgun (WGS) entry which is preliminary data.</text>
</comment>
<organism evidence="1 2">
    <name type="scientific">Moelleriella libera RCEF 2490</name>
    <dbReference type="NCBI Taxonomy" id="1081109"/>
    <lineage>
        <taxon>Eukaryota</taxon>
        <taxon>Fungi</taxon>
        <taxon>Dikarya</taxon>
        <taxon>Ascomycota</taxon>
        <taxon>Pezizomycotina</taxon>
        <taxon>Sordariomycetes</taxon>
        <taxon>Hypocreomycetidae</taxon>
        <taxon>Hypocreales</taxon>
        <taxon>Clavicipitaceae</taxon>
        <taxon>Moelleriella</taxon>
    </lineage>
</organism>
<dbReference type="Proteomes" id="UP000078544">
    <property type="component" value="Unassembled WGS sequence"/>
</dbReference>
<evidence type="ECO:0000313" key="1">
    <source>
        <dbReference type="EMBL" id="KZZ88751.1"/>
    </source>
</evidence>
<protein>
    <submittedName>
        <fullName evidence="1">Uncharacterized protein</fullName>
    </submittedName>
</protein>
<dbReference type="AlphaFoldDB" id="A0A167WEP7"/>
<accession>A0A167WEP7</accession>
<dbReference type="EMBL" id="AZGY01000028">
    <property type="protein sequence ID" value="KZZ88751.1"/>
    <property type="molecule type" value="Genomic_DNA"/>
</dbReference>